<evidence type="ECO:0000256" key="1">
    <source>
        <dbReference type="ARBA" id="ARBA00005695"/>
    </source>
</evidence>
<keyword evidence="8" id="KW-1185">Reference proteome</keyword>
<sequence length="564" mass="61857">MLKSKTLKAALITTAAAMTFAACASEPDNNGGGDNNAAPDNGAEENNEEAADNADNNDGEEAADGEGEATDEDLDPNNLVIAQISDIVALDPQGSNDVPSSNVQHNLYETLVAQSEEGEIEPLLAEEWEDVEEDVWQFTLREGVTFHDGSDFTADDVVATFERIQDPDVASERAFLFEMVEEVVAVDDYTVEFHTEFPFAPLPAHLAHTGGSIISEEAIEADYDQAADGGQPGDYLNENPSGTGFFQFEEWSPGSEVVLSRNDDYWGDPAGVDQVTFKVTPEPQTQIGELETGAASIIYPVRPDDRNRVDGTDGISVYEQESLSLAYIGFNMQQDPLDDQQVRQALTMAINKDDIIEGATGGTANPAVGPINDLVFGFSDEVEELGYDPERAQELLEEAGYGDGMDITLWTNDSEERIQIAELVQAQLSVIGVNAEIEVLEWGAYLDSTAEGEHDMFILGWVTVTADADYGMYALFHSSQQGAAGNRSFMDNEELDQLLDDARTETDEATREDLYEQAMEILVEEAPMLYLYHSDYLVGLRDEVQGFWKHPNGLYQLHEVTIEE</sequence>
<dbReference type="GO" id="GO:0042597">
    <property type="term" value="C:periplasmic space"/>
    <property type="evidence" value="ECO:0007669"/>
    <property type="project" value="UniProtKB-ARBA"/>
</dbReference>
<organism evidence="7 8">
    <name type="scientific">Alkalicoccus luteus</name>
    <dbReference type="NCBI Taxonomy" id="1237094"/>
    <lineage>
        <taxon>Bacteria</taxon>
        <taxon>Bacillati</taxon>
        <taxon>Bacillota</taxon>
        <taxon>Bacilli</taxon>
        <taxon>Bacillales</taxon>
        <taxon>Bacillaceae</taxon>
        <taxon>Alkalicoccus</taxon>
    </lineage>
</organism>
<evidence type="ECO:0000256" key="4">
    <source>
        <dbReference type="SAM" id="MobiDB-lite"/>
    </source>
</evidence>
<dbReference type="RefSeq" id="WP_168006830.1">
    <property type="nucleotide sequence ID" value="NZ_JAATHJ010000013.1"/>
</dbReference>
<accession>A0A969TVD2</accession>
<evidence type="ECO:0000259" key="6">
    <source>
        <dbReference type="Pfam" id="PF00496"/>
    </source>
</evidence>
<keyword evidence="3 5" id="KW-0732">Signal</keyword>
<evidence type="ECO:0000256" key="3">
    <source>
        <dbReference type="ARBA" id="ARBA00022729"/>
    </source>
</evidence>
<feature type="chain" id="PRO_5036717851" evidence="5">
    <location>
        <begin position="25"/>
        <end position="564"/>
    </location>
</feature>
<dbReference type="Gene3D" id="3.90.76.10">
    <property type="entry name" value="Dipeptide-binding Protein, Domain 1"/>
    <property type="match status" value="1"/>
</dbReference>
<dbReference type="InterPro" id="IPR039424">
    <property type="entry name" value="SBP_5"/>
</dbReference>
<evidence type="ECO:0000313" key="7">
    <source>
        <dbReference type="EMBL" id="NJP37881.1"/>
    </source>
</evidence>
<dbReference type="Gene3D" id="3.10.105.10">
    <property type="entry name" value="Dipeptide-binding Protein, Domain 3"/>
    <property type="match status" value="1"/>
</dbReference>
<feature type="region of interest" description="Disordered" evidence="4">
    <location>
        <begin position="24"/>
        <end position="75"/>
    </location>
</feature>
<evidence type="ECO:0000256" key="2">
    <source>
        <dbReference type="ARBA" id="ARBA00022448"/>
    </source>
</evidence>
<evidence type="ECO:0000256" key="5">
    <source>
        <dbReference type="SAM" id="SignalP"/>
    </source>
</evidence>
<dbReference type="PIRSF" id="PIRSF002741">
    <property type="entry name" value="MppA"/>
    <property type="match status" value="1"/>
</dbReference>
<dbReference type="PROSITE" id="PS51257">
    <property type="entry name" value="PROKAR_LIPOPROTEIN"/>
    <property type="match status" value="1"/>
</dbReference>
<dbReference type="GO" id="GO:1904680">
    <property type="term" value="F:peptide transmembrane transporter activity"/>
    <property type="evidence" value="ECO:0007669"/>
    <property type="project" value="TreeGrafter"/>
</dbReference>
<dbReference type="InterPro" id="IPR000914">
    <property type="entry name" value="SBP_5_dom"/>
</dbReference>
<name>A0A969TVD2_9BACI</name>
<dbReference type="GO" id="GO:0015833">
    <property type="term" value="P:peptide transport"/>
    <property type="evidence" value="ECO:0007669"/>
    <property type="project" value="TreeGrafter"/>
</dbReference>
<dbReference type="PANTHER" id="PTHR30290">
    <property type="entry name" value="PERIPLASMIC BINDING COMPONENT OF ABC TRANSPORTER"/>
    <property type="match status" value="1"/>
</dbReference>
<dbReference type="Gene3D" id="3.40.190.10">
    <property type="entry name" value="Periplasmic binding protein-like II"/>
    <property type="match status" value="1"/>
</dbReference>
<dbReference type="PANTHER" id="PTHR30290:SF9">
    <property type="entry name" value="OLIGOPEPTIDE-BINDING PROTEIN APPA"/>
    <property type="match status" value="1"/>
</dbReference>
<dbReference type="Pfam" id="PF00496">
    <property type="entry name" value="SBP_bac_5"/>
    <property type="match status" value="1"/>
</dbReference>
<dbReference type="InterPro" id="IPR030678">
    <property type="entry name" value="Peptide/Ni-bd"/>
</dbReference>
<dbReference type="SUPFAM" id="SSF53850">
    <property type="entry name" value="Periplasmic binding protein-like II"/>
    <property type="match status" value="1"/>
</dbReference>
<comment type="caution">
    <text evidence="7">The sequence shown here is derived from an EMBL/GenBank/DDBJ whole genome shotgun (WGS) entry which is preliminary data.</text>
</comment>
<dbReference type="Proteomes" id="UP000752012">
    <property type="component" value="Unassembled WGS sequence"/>
</dbReference>
<feature type="compositionally biased region" description="Low complexity" evidence="4">
    <location>
        <begin position="24"/>
        <end position="41"/>
    </location>
</feature>
<proteinExistence type="inferred from homology"/>
<protein>
    <submittedName>
        <fullName evidence="7">Glutathione ABC transporter substrate-binding protein</fullName>
    </submittedName>
</protein>
<feature type="signal peptide" evidence="5">
    <location>
        <begin position="1"/>
        <end position="24"/>
    </location>
</feature>
<gene>
    <name evidence="7" type="ORF">HCN83_09810</name>
</gene>
<dbReference type="CDD" id="cd08499">
    <property type="entry name" value="PBP2_Ylib_like"/>
    <property type="match status" value="1"/>
</dbReference>
<dbReference type="AlphaFoldDB" id="A0A969TVD2"/>
<feature type="compositionally biased region" description="Acidic residues" evidence="4">
    <location>
        <begin position="42"/>
        <end position="75"/>
    </location>
</feature>
<dbReference type="GO" id="GO:0043190">
    <property type="term" value="C:ATP-binding cassette (ABC) transporter complex"/>
    <property type="evidence" value="ECO:0007669"/>
    <property type="project" value="InterPro"/>
</dbReference>
<comment type="similarity">
    <text evidence="1">Belongs to the bacterial solute-binding protein 5 family.</text>
</comment>
<feature type="domain" description="Solute-binding protein family 5" evidence="6">
    <location>
        <begin position="119"/>
        <end position="481"/>
    </location>
</feature>
<keyword evidence="2" id="KW-0813">Transport</keyword>
<reference evidence="7 8" key="1">
    <citation type="submission" date="2020-03" db="EMBL/GenBank/DDBJ databases">
        <title>Assessment of the enzymatic potential of alkaline-tolerant lipase obtained from Bacillus luteus H11 (technogenic soil) for the bioremediation of saline soils contaminated with petroleum substances.</title>
        <authorList>
            <person name="Kalwasinska A."/>
        </authorList>
    </citation>
    <scope>NUCLEOTIDE SEQUENCE [LARGE SCALE GENOMIC DNA]</scope>
    <source>
        <strain evidence="7 8">H11</strain>
    </source>
</reference>
<evidence type="ECO:0000313" key="8">
    <source>
        <dbReference type="Proteomes" id="UP000752012"/>
    </source>
</evidence>
<dbReference type="EMBL" id="JAATHJ010000013">
    <property type="protein sequence ID" value="NJP37881.1"/>
    <property type="molecule type" value="Genomic_DNA"/>
</dbReference>